<dbReference type="GO" id="GO:0000026">
    <property type="term" value="F:alpha-1,2-mannosyltransferase activity"/>
    <property type="evidence" value="ECO:0007669"/>
    <property type="project" value="TreeGrafter"/>
</dbReference>
<evidence type="ECO:0000256" key="5">
    <source>
        <dbReference type="ARBA" id="ARBA00022692"/>
    </source>
</evidence>
<dbReference type="GO" id="GO:0016020">
    <property type="term" value="C:membrane"/>
    <property type="evidence" value="ECO:0007669"/>
    <property type="project" value="UniProtKB-SubCell"/>
</dbReference>
<organism evidence="11 12">
    <name type="scientific">Saccharomyces pastorianus</name>
    <name type="common">Lager yeast</name>
    <name type="synonym">Saccharomyces cerevisiae x Saccharomyces eubayanus</name>
    <dbReference type="NCBI Taxonomy" id="27292"/>
    <lineage>
        <taxon>Eukaryota</taxon>
        <taxon>Fungi</taxon>
        <taxon>Dikarya</taxon>
        <taxon>Ascomycota</taxon>
        <taxon>Saccharomycotina</taxon>
        <taxon>Saccharomycetes</taxon>
        <taxon>Saccharomycetales</taxon>
        <taxon>Saccharomycetaceae</taxon>
        <taxon>Saccharomyces</taxon>
    </lineage>
</organism>
<dbReference type="InterPro" id="IPR002685">
    <property type="entry name" value="Glyco_trans_15"/>
</dbReference>
<dbReference type="Proteomes" id="UP000501346">
    <property type="component" value="Chromosome ScII"/>
</dbReference>
<reference evidence="11 12" key="1">
    <citation type="journal article" date="2019" name="BMC Genomics">
        <title>Chromosome level assembly and comparative genome analysis confirm lager-brewing yeasts originated from a single hybridization.</title>
        <authorList>
            <person name="Salazar A.N."/>
            <person name="Gorter de Vries A.R."/>
            <person name="van den Broek M."/>
            <person name="Brouwers N."/>
            <person name="de la Torre Cortes P."/>
            <person name="Kuijpers N.G.A."/>
            <person name="Daran J.G."/>
            <person name="Abeel T."/>
        </authorList>
    </citation>
    <scope>NUCLEOTIDE SEQUENCE [LARGE SCALE GENOMIC DNA]</scope>
    <source>
        <strain evidence="11 12">CBS 1483</strain>
    </source>
</reference>
<comment type="similarity">
    <text evidence="2">Belongs to the glycosyltransferase 15 family.</text>
</comment>
<evidence type="ECO:0000256" key="2">
    <source>
        <dbReference type="ARBA" id="ARBA00007677"/>
    </source>
</evidence>
<dbReference type="AlphaFoldDB" id="A0A6C1DPU2"/>
<evidence type="ECO:0000256" key="8">
    <source>
        <dbReference type="ARBA" id="ARBA00023136"/>
    </source>
</evidence>
<keyword evidence="5 10" id="KW-0812">Transmembrane</keyword>
<dbReference type="FunFam" id="3.90.550.10:FF:000051">
    <property type="entry name" value="Alpha-1,2-mannosyltransferase (Ktr4)"/>
    <property type="match status" value="1"/>
</dbReference>
<comment type="subcellular location">
    <subcellularLocation>
        <location evidence="1">Membrane</location>
        <topology evidence="1">Single-pass type II membrane protein</topology>
    </subcellularLocation>
</comment>
<dbReference type="PANTHER" id="PTHR31121">
    <property type="entry name" value="ALPHA-1,2 MANNOSYLTRANSFERASE KTR1"/>
    <property type="match status" value="1"/>
</dbReference>
<name>A0A6C1DPU2_SACPS</name>
<feature type="active site" description="Nucleophile" evidence="9">
    <location>
        <position position="352"/>
    </location>
</feature>
<dbReference type="PANTHER" id="PTHR31121:SF7">
    <property type="entry name" value="MANNOSYLTRANSFERASE KTR4-RELATED"/>
    <property type="match status" value="1"/>
</dbReference>
<dbReference type="OrthoDB" id="439943at2759"/>
<evidence type="ECO:0000256" key="9">
    <source>
        <dbReference type="PIRSR" id="PIRSR018153-1"/>
    </source>
</evidence>
<keyword evidence="3 11" id="KW-0328">Glycosyltransferase</keyword>
<evidence type="ECO:0000256" key="1">
    <source>
        <dbReference type="ARBA" id="ARBA00004606"/>
    </source>
</evidence>
<accession>A0A6C1DPU2</accession>
<evidence type="ECO:0000256" key="4">
    <source>
        <dbReference type="ARBA" id="ARBA00022679"/>
    </source>
</evidence>
<dbReference type="GO" id="GO:0006493">
    <property type="term" value="P:protein O-linked glycosylation"/>
    <property type="evidence" value="ECO:0007669"/>
    <property type="project" value="TreeGrafter"/>
</dbReference>
<keyword evidence="12" id="KW-1185">Reference proteome</keyword>
<dbReference type="Gene3D" id="3.90.550.10">
    <property type="entry name" value="Spore Coat Polysaccharide Biosynthesis Protein SpsA, Chain A"/>
    <property type="match status" value="1"/>
</dbReference>
<dbReference type="GO" id="GO:0000032">
    <property type="term" value="P:cell wall mannoprotein biosynthetic process"/>
    <property type="evidence" value="ECO:0007669"/>
    <property type="project" value="TreeGrafter"/>
</dbReference>
<evidence type="ECO:0000256" key="7">
    <source>
        <dbReference type="ARBA" id="ARBA00022989"/>
    </source>
</evidence>
<dbReference type="SUPFAM" id="SSF53448">
    <property type="entry name" value="Nucleotide-diphospho-sugar transferases"/>
    <property type="match status" value="1"/>
</dbReference>
<keyword evidence="7 10" id="KW-1133">Transmembrane helix</keyword>
<dbReference type="PIRSF" id="PIRSF018153">
    <property type="entry name" value="Glyco_trans_15"/>
    <property type="match status" value="1"/>
</dbReference>
<evidence type="ECO:0000256" key="3">
    <source>
        <dbReference type="ARBA" id="ARBA00022676"/>
    </source>
</evidence>
<evidence type="ECO:0000256" key="10">
    <source>
        <dbReference type="SAM" id="Phobius"/>
    </source>
</evidence>
<keyword evidence="4 11" id="KW-0808">Transferase</keyword>
<dbReference type="GO" id="GO:0006487">
    <property type="term" value="P:protein N-linked glycosylation"/>
    <property type="evidence" value="ECO:0007669"/>
    <property type="project" value="TreeGrafter"/>
</dbReference>
<keyword evidence="8 10" id="KW-0472">Membrane</keyword>
<gene>
    <name evidence="11" type="primary">KTR4_1</name>
    <name evidence="11" type="ORF">GRS66_000397</name>
</gene>
<keyword evidence="6" id="KW-0735">Signal-anchor</keyword>
<evidence type="ECO:0000256" key="6">
    <source>
        <dbReference type="ARBA" id="ARBA00022968"/>
    </source>
</evidence>
<feature type="transmembrane region" description="Helical" evidence="10">
    <location>
        <begin position="12"/>
        <end position="30"/>
    </location>
</feature>
<evidence type="ECO:0000313" key="12">
    <source>
        <dbReference type="Proteomes" id="UP000501346"/>
    </source>
</evidence>
<proteinExistence type="inferred from homology"/>
<dbReference type="EMBL" id="CP048984">
    <property type="protein sequence ID" value="QID78194.1"/>
    <property type="molecule type" value="Genomic_DNA"/>
</dbReference>
<protein>
    <submittedName>
        <fullName evidence="11">Putative mannosyltransferase ktr4</fullName>
    </submittedName>
</protein>
<sequence length="464" mass="54557">MRFLSKRILKPVLSVIILISIAVTVVLYFLTANENYLQAVKDSAKSQYASLRESYKSITGKTESADELPDHDAEVLDSIMDRLHEPLYEKDTFDPNEVLAENKQLYEEFLLQEISEPKVDNLVRSGDPLAGKAKGTILSLVRNSDLEDIISSIQQLEEEYNKNFGYPYTFLNDEEFTDEFKDGIKSILPKDRVVEFGTIDPDNWNMPDSIDRERYDQEMDKMSKENIQYAEVESYHNMCRFYSKEFYHHPLLSKYKYVWRLEPNVNFYCKINYDVFQFMGKNDKIYGFVLNLYDSPQTIETLWTSTMDFVEEHPNYLNVNGAFAWLKDNSQNPKNYDYTQGYSTCHFWTNFEIVDLDFLRSEPYEKYMQYLEEKGGFYYERWGDAPVRSLALALFADKSSIHWFRDIGYHHTPYTNCPTCPADSDRCNGNCVPGKFTPWSDLDNQNCQATWIRHSMSEEELEMY</sequence>
<evidence type="ECO:0000313" key="11">
    <source>
        <dbReference type="EMBL" id="QID78194.1"/>
    </source>
</evidence>
<dbReference type="Pfam" id="PF01793">
    <property type="entry name" value="Glyco_transf_15"/>
    <property type="match status" value="1"/>
</dbReference>
<dbReference type="GO" id="GO:0005794">
    <property type="term" value="C:Golgi apparatus"/>
    <property type="evidence" value="ECO:0007669"/>
    <property type="project" value="TreeGrafter"/>
</dbReference>
<dbReference type="InterPro" id="IPR029044">
    <property type="entry name" value="Nucleotide-diphossugar_trans"/>
</dbReference>